<organism evidence="1 2">
    <name type="scientific">Clostridium botulinum</name>
    <dbReference type="NCBI Taxonomy" id="1491"/>
    <lineage>
        <taxon>Bacteria</taxon>
        <taxon>Bacillati</taxon>
        <taxon>Bacillota</taxon>
        <taxon>Clostridia</taxon>
        <taxon>Eubacteriales</taxon>
        <taxon>Clostridiaceae</taxon>
        <taxon>Clostridium</taxon>
    </lineage>
</organism>
<dbReference type="RefSeq" id="WP_003371667.1">
    <property type="nucleotide sequence ID" value="NZ_JACBBA010000004.1"/>
</dbReference>
<proteinExistence type="predicted"/>
<dbReference type="EMBL" id="SXFB01000006">
    <property type="protein sequence ID" value="NFV26524.1"/>
    <property type="molecule type" value="Genomic_DNA"/>
</dbReference>
<comment type="caution">
    <text evidence="1">The sequence shown here is derived from an EMBL/GenBank/DDBJ whole genome shotgun (WGS) entry which is preliminary data.</text>
</comment>
<dbReference type="AlphaFoldDB" id="A0A6B4JNZ6"/>
<sequence length="90" mass="9880">MKNLIVYDSTGNAFFVQEGTFYEPQGEIKVLQADIPINKALKGVDVKTGQPILEDIPKSEIELLKEKVASLTEANAELTSIVANMETKNV</sequence>
<dbReference type="Proteomes" id="UP000486903">
    <property type="component" value="Unassembled WGS sequence"/>
</dbReference>
<protein>
    <submittedName>
        <fullName evidence="1">Uncharacterized protein</fullName>
    </submittedName>
</protein>
<accession>A0A6B4JNZ6</accession>
<name>A0A6B4JNZ6_CLOBO</name>
<reference evidence="1 2" key="1">
    <citation type="submission" date="2019-04" db="EMBL/GenBank/DDBJ databases">
        <title>Genome sequencing of Clostridium botulinum Groups I-IV and Clostridium butyricum.</title>
        <authorList>
            <person name="Brunt J."/>
            <person name="Van Vliet A.H.M."/>
            <person name="Stringer S.C."/>
            <person name="Carter A.T."/>
            <person name="Peck M.W."/>
        </authorList>
    </citation>
    <scope>NUCLEOTIDE SEQUENCE [LARGE SCALE GENOMIC DNA]</scope>
    <source>
        <strain evidence="1 2">BL81</strain>
    </source>
</reference>
<evidence type="ECO:0000313" key="1">
    <source>
        <dbReference type="EMBL" id="NFV26524.1"/>
    </source>
</evidence>
<evidence type="ECO:0000313" key="2">
    <source>
        <dbReference type="Proteomes" id="UP000486903"/>
    </source>
</evidence>
<gene>
    <name evidence="1" type="ORF">FDG31_10145</name>
</gene>